<accession>A0ACC2WLE0</accession>
<dbReference type="EMBL" id="JASBWR010000005">
    <property type="protein sequence ID" value="KAJ9112288.1"/>
    <property type="molecule type" value="Genomic_DNA"/>
</dbReference>
<keyword evidence="2" id="KW-1185">Reference proteome</keyword>
<protein>
    <submittedName>
        <fullName evidence="1">Uncharacterized protein</fullName>
    </submittedName>
</protein>
<sequence>MTTTEQDPFYLSTGHQGMHGHEFLEFEYSQGRLRYANNSNYRNDSLIRKEMWIGPLLIDELKRIVKESEITKEDDSQWPRKNIVGKQELEIRIGNEHISFETAKIGSLNDIQDSQDPDGLRVFYYLIQDLKVRFSVVGLSTLANMVPLAVLDFLPYLPALQDQA</sequence>
<dbReference type="Proteomes" id="UP001241377">
    <property type="component" value="Unassembled WGS sequence"/>
</dbReference>
<comment type="caution">
    <text evidence="1">The sequence shown here is derived from an EMBL/GenBank/DDBJ whole genome shotgun (WGS) entry which is preliminary data.</text>
</comment>
<gene>
    <name evidence="1" type="ORF">QFC19_000707</name>
</gene>
<proteinExistence type="predicted"/>
<organism evidence="1 2">
    <name type="scientific">Naganishia cerealis</name>
    <dbReference type="NCBI Taxonomy" id="610337"/>
    <lineage>
        <taxon>Eukaryota</taxon>
        <taxon>Fungi</taxon>
        <taxon>Dikarya</taxon>
        <taxon>Basidiomycota</taxon>
        <taxon>Agaricomycotina</taxon>
        <taxon>Tremellomycetes</taxon>
        <taxon>Filobasidiales</taxon>
        <taxon>Filobasidiaceae</taxon>
        <taxon>Naganishia</taxon>
    </lineage>
</organism>
<evidence type="ECO:0000313" key="1">
    <source>
        <dbReference type="EMBL" id="KAJ9112288.1"/>
    </source>
</evidence>
<evidence type="ECO:0000313" key="2">
    <source>
        <dbReference type="Proteomes" id="UP001241377"/>
    </source>
</evidence>
<name>A0ACC2WLE0_9TREE</name>
<reference evidence="1" key="1">
    <citation type="submission" date="2023-04" db="EMBL/GenBank/DDBJ databases">
        <title>Draft Genome sequencing of Naganishia species isolated from polar environments using Oxford Nanopore Technology.</title>
        <authorList>
            <person name="Leo P."/>
            <person name="Venkateswaran K."/>
        </authorList>
    </citation>
    <scope>NUCLEOTIDE SEQUENCE</scope>
    <source>
        <strain evidence="1">MNA-CCFEE 5261</strain>
    </source>
</reference>